<gene>
    <name evidence="2" type="ORF">AVDCRST_MAG77-6192</name>
</gene>
<evidence type="ECO:0000256" key="1">
    <source>
        <dbReference type="SAM" id="MobiDB-lite"/>
    </source>
</evidence>
<feature type="compositionally biased region" description="Low complexity" evidence="1">
    <location>
        <begin position="63"/>
        <end position="79"/>
    </location>
</feature>
<dbReference type="EMBL" id="CADCTC010000325">
    <property type="protein sequence ID" value="CAA9307410.1"/>
    <property type="molecule type" value="Genomic_DNA"/>
</dbReference>
<sequence>EQRQQNLPRRDLWPGRHLARTSAWLQRARERDAGAGDSGRRHQQRGARPVRRRYGRREHLRGLPRAAGARAAGRGLHLHVASLSPGDGGSSRRGGGAGNPVREADGGGPRRLRPHARRRRGRRRHPGSGAPAAPAAQVHPRPRAHGRGGDRHAGAAVRHRRRRPADRRHAHCRCIALLCGGRARGVGDGHRGPAPERSAPGARRAQRLRRAGAPLHRPLRTRRGERRHRDAPVRRRPAGHAGARHLRPARVPALHALRHRRRHCGEWRPCRGRRAAAQGAPPGQFGLGGGSGCGGEQWLRARGLSAARLHRARHAASAVGAFCTHDARSVDGGLRVGAAAGARRAAARRGAFAAGRSPGAPGGRPRGARTRTDPGGGESV</sequence>
<feature type="compositionally biased region" description="Low complexity" evidence="1">
    <location>
        <begin position="127"/>
        <end position="139"/>
    </location>
</feature>
<feature type="region of interest" description="Disordered" evidence="1">
    <location>
        <begin position="183"/>
        <end position="244"/>
    </location>
</feature>
<feature type="compositionally biased region" description="Basic and acidic residues" evidence="1">
    <location>
        <begin position="28"/>
        <end position="40"/>
    </location>
</feature>
<organism evidence="2">
    <name type="scientific">uncultured Chloroflexota bacterium</name>
    <dbReference type="NCBI Taxonomy" id="166587"/>
    <lineage>
        <taxon>Bacteria</taxon>
        <taxon>Bacillati</taxon>
        <taxon>Chloroflexota</taxon>
        <taxon>environmental samples</taxon>
    </lineage>
</organism>
<feature type="region of interest" description="Disordered" evidence="1">
    <location>
        <begin position="345"/>
        <end position="380"/>
    </location>
</feature>
<proteinExistence type="predicted"/>
<feature type="compositionally biased region" description="Basic residues" evidence="1">
    <location>
        <begin position="110"/>
        <end position="126"/>
    </location>
</feature>
<protein>
    <submittedName>
        <fullName evidence="2">Uncharacterized protein</fullName>
    </submittedName>
</protein>
<feature type="compositionally biased region" description="Gly residues" evidence="1">
    <location>
        <begin position="86"/>
        <end position="98"/>
    </location>
</feature>
<feature type="compositionally biased region" description="Low complexity" evidence="1">
    <location>
        <begin position="345"/>
        <end position="359"/>
    </location>
</feature>
<evidence type="ECO:0000313" key="2">
    <source>
        <dbReference type="EMBL" id="CAA9307410.1"/>
    </source>
</evidence>
<feature type="compositionally biased region" description="Basic residues" evidence="1">
    <location>
        <begin position="234"/>
        <end position="244"/>
    </location>
</feature>
<feature type="non-terminal residue" evidence="2">
    <location>
        <position position="380"/>
    </location>
</feature>
<accession>A0A6J4KIW3</accession>
<feature type="region of interest" description="Disordered" evidence="1">
    <location>
        <begin position="28"/>
        <end position="169"/>
    </location>
</feature>
<feature type="non-terminal residue" evidence="2">
    <location>
        <position position="1"/>
    </location>
</feature>
<name>A0A6J4KIW3_9CHLR</name>
<reference evidence="2" key="1">
    <citation type="submission" date="2020-02" db="EMBL/GenBank/DDBJ databases">
        <authorList>
            <person name="Meier V. D."/>
        </authorList>
    </citation>
    <scope>NUCLEOTIDE SEQUENCE</scope>
    <source>
        <strain evidence="2">AVDCRST_MAG77</strain>
    </source>
</reference>
<feature type="compositionally biased region" description="Basic residues" evidence="1">
    <location>
        <begin position="157"/>
        <end position="169"/>
    </location>
</feature>
<dbReference type="AlphaFoldDB" id="A0A6J4KIW3"/>
<feature type="compositionally biased region" description="Basic and acidic residues" evidence="1">
    <location>
        <begin position="185"/>
        <end position="194"/>
    </location>
</feature>
<feature type="compositionally biased region" description="Basic residues" evidence="1">
    <location>
        <begin position="41"/>
        <end position="59"/>
    </location>
</feature>
<feature type="compositionally biased region" description="Basic residues" evidence="1">
    <location>
        <begin position="217"/>
        <end position="226"/>
    </location>
</feature>